<keyword evidence="3" id="KW-1003">Cell membrane</keyword>
<gene>
    <name evidence="9" type="ORF">FH603_3386</name>
</gene>
<feature type="transmembrane region" description="Helical" evidence="8">
    <location>
        <begin position="341"/>
        <end position="371"/>
    </location>
</feature>
<accession>A0ABR6W8N1</accession>
<organism evidence="9 10">
    <name type="scientific">Spirosoma utsteinense</name>
    <dbReference type="NCBI Taxonomy" id="2585773"/>
    <lineage>
        <taxon>Bacteria</taxon>
        <taxon>Pseudomonadati</taxon>
        <taxon>Bacteroidota</taxon>
        <taxon>Cytophagia</taxon>
        <taxon>Cytophagales</taxon>
        <taxon>Cytophagaceae</taxon>
        <taxon>Spirosoma</taxon>
    </lineage>
</organism>
<feature type="transmembrane region" description="Helical" evidence="8">
    <location>
        <begin position="418"/>
        <end position="442"/>
    </location>
</feature>
<comment type="similarity">
    <text evidence="7">Belongs to the GntP permease family.</text>
</comment>
<comment type="subcellular location">
    <subcellularLocation>
        <location evidence="1">Cell membrane</location>
        <topology evidence="1">Multi-pass membrane protein</topology>
    </subcellularLocation>
</comment>
<keyword evidence="4 8" id="KW-0812">Transmembrane</keyword>
<dbReference type="PANTHER" id="PTHR30354:SF22">
    <property type="entry name" value="HIGH-AFFINITY GLUCONATE TRANSPORTER"/>
    <property type="match status" value="1"/>
</dbReference>
<evidence type="ECO:0000256" key="3">
    <source>
        <dbReference type="ARBA" id="ARBA00022475"/>
    </source>
</evidence>
<evidence type="ECO:0000313" key="9">
    <source>
        <dbReference type="EMBL" id="MBC3792872.1"/>
    </source>
</evidence>
<reference evidence="9 10" key="1">
    <citation type="submission" date="2019-06" db="EMBL/GenBank/DDBJ databases">
        <title>Spirosoma utsteinense sp. nov. isolated from Antarctic ice-free soils.</title>
        <authorList>
            <person name="Tahon G."/>
        </authorList>
    </citation>
    <scope>NUCLEOTIDE SEQUENCE [LARGE SCALE GENOMIC DNA]</scope>
    <source>
        <strain evidence="9 10">LMG 31447</strain>
    </source>
</reference>
<feature type="transmembrane region" description="Helical" evidence="8">
    <location>
        <begin position="262"/>
        <end position="279"/>
    </location>
</feature>
<evidence type="ECO:0000256" key="8">
    <source>
        <dbReference type="SAM" id="Phobius"/>
    </source>
</evidence>
<dbReference type="RefSeq" id="WP_186738627.1">
    <property type="nucleotide sequence ID" value="NZ_VFIA01000020.1"/>
</dbReference>
<protein>
    <submittedName>
        <fullName evidence="9">Gnt-I system high-affinity gluconate transporter</fullName>
    </submittedName>
</protein>
<proteinExistence type="inferred from homology"/>
<feature type="transmembrane region" description="Helical" evidence="8">
    <location>
        <begin position="58"/>
        <end position="76"/>
    </location>
</feature>
<dbReference type="Proteomes" id="UP000700732">
    <property type="component" value="Unassembled WGS sequence"/>
</dbReference>
<evidence type="ECO:0000256" key="2">
    <source>
        <dbReference type="ARBA" id="ARBA00022448"/>
    </source>
</evidence>
<sequence>MPLILTFAGILTLIFLIAYVKLDTFISFIIVSVGIGLASGMEVTAVGKAIQTGIGSTLGDLVLIIGFGAMLGRIVAESGAARQITNVLIGWFGVKNIRWGLALAGFIIGIPLFYNAGFIIVVPLIFTIAASAGLPILTVAVPMLSALSVAHGYLPPHPSPSAIAGQLHADLGKTLFYGIIVAIPAIVIAGPIFGKTLGRFTPKTDRELFNIREVPTSDLPGVGISFFVALLPVVLLTLLGPLKTALPEGSAVRSFVALMAEPYIGMLVSVLVAVYTLGLRRNASGHRSSMKAVMKDLEEAIKAASPILLVIAGAGALKQIFNDSGTSLYIGEQLAGVEMSPLLLGWGMAAVIRVCVGSATVAGLTTVGIILPLIQSQHVNPELMVLAIGSGSLMLSHINDAGFWLFKEYFNLSINDTLRTWTVMETLVSIIGLLGVLALNLIV</sequence>
<keyword evidence="5 8" id="KW-1133">Transmembrane helix</keyword>
<keyword evidence="6 8" id="KW-0472">Membrane</keyword>
<dbReference type="InterPro" id="IPR003474">
    <property type="entry name" value="Glcn_transporter"/>
</dbReference>
<keyword evidence="2" id="KW-0813">Transport</keyword>
<evidence type="ECO:0000256" key="6">
    <source>
        <dbReference type="ARBA" id="ARBA00023136"/>
    </source>
</evidence>
<dbReference type="PIRSF" id="PIRSF002746">
    <property type="entry name" value="Gluconate_transporter"/>
    <property type="match status" value="1"/>
</dbReference>
<feature type="transmembrane region" description="Helical" evidence="8">
    <location>
        <begin position="219"/>
        <end position="242"/>
    </location>
</feature>
<dbReference type="PANTHER" id="PTHR30354">
    <property type="entry name" value="GNT FAMILY GLUCONATE TRANSPORTER"/>
    <property type="match status" value="1"/>
</dbReference>
<dbReference type="EMBL" id="VFIA01000020">
    <property type="protein sequence ID" value="MBC3792872.1"/>
    <property type="molecule type" value="Genomic_DNA"/>
</dbReference>
<evidence type="ECO:0000256" key="7">
    <source>
        <dbReference type="ARBA" id="ARBA00049663"/>
    </source>
</evidence>
<dbReference type="Pfam" id="PF02447">
    <property type="entry name" value="GntP_permease"/>
    <property type="match status" value="1"/>
</dbReference>
<feature type="transmembrane region" description="Helical" evidence="8">
    <location>
        <begin position="300"/>
        <end position="321"/>
    </location>
</feature>
<feature type="transmembrane region" description="Helical" evidence="8">
    <location>
        <begin position="121"/>
        <end position="154"/>
    </location>
</feature>
<name>A0ABR6W8N1_9BACT</name>
<feature type="transmembrane region" description="Helical" evidence="8">
    <location>
        <begin position="96"/>
        <end position="114"/>
    </location>
</feature>
<dbReference type="NCBIfam" id="TIGR00791">
    <property type="entry name" value="gntP"/>
    <property type="match status" value="1"/>
</dbReference>
<keyword evidence="10" id="KW-1185">Reference proteome</keyword>
<evidence type="ECO:0000256" key="4">
    <source>
        <dbReference type="ARBA" id="ARBA00022692"/>
    </source>
</evidence>
<evidence type="ECO:0000256" key="1">
    <source>
        <dbReference type="ARBA" id="ARBA00004651"/>
    </source>
</evidence>
<feature type="transmembrane region" description="Helical" evidence="8">
    <location>
        <begin position="174"/>
        <end position="198"/>
    </location>
</feature>
<evidence type="ECO:0000256" key="5">
    <source>
        <dbReference type="ARBA" id="ARBA00022989"/>
    </source>
</evidence>
<comment type="caution">
    <text evidence="9">The sequence shown here is derived from an EMBL/GenBank/DDBJ whole genome shotgun (WGS) entry which is preliminary data.</text>
</comment>
<evidence type="ECO:0000313" key="10">
    <source>
        <dbReference type="Proteomes" id="UP000700732"/>
    </source>
</evidence>
<feature type="transmembrane region" description="Helical" evidence="8">
    <location>
        <begin position="28"/>
        <end position="46"/>
    </location>
</feature>
<feature type="transmembrane region" description="Helical" evidence="8">
    <location>
        <begin position="383"/>
        <end position="406"/>
    </location>
</feature>